<dbReference type="Proteomes" id="UP000694867">
    <property type="component" value="Unplaced"/>
</dbReference>
<keyword evidence="2" id="KW-1185">Reference proteome</keyword>
<dbReference type="CDD" id="cd01650">
    <property type="entry name" value="RT_nLTR_like"/>
    <property type="match status" value="1"/>
</dbReference>
<protein>
    <submittedName>
        <fullName evidence="3">Uncharacterized protein LOC108864068</fullName>
    </submittedName>
</protein>
<dbReference type="PANTHER" id="PTHR19446">
    <property type="entry name" value="REVERSE TRANSCRIPTASES"/>
    <property type="match status" value="1"/>
</dbReference>
<dbReference type="AlphaFoldDB" id="A0AAJ7P9F9"/>
<evidence type="ECO:0000259" key="1">
    <source>
        <dbReference type="PROSITE" id="PS50878"/>
    </source>
</evidence>
<reference evidence="3" key="1">
    <citation type="submission" date="2025-08" db="UniProtKB">
        <authorList>
            <consortium name="RefSeq"/>
        </authorList>
    </citation>
    <scope>IDENTIFICATION</scope>
</reference>
<name>A0AAJ7P9F9_9ACAR</name>
<evidence type="ECO:0000313" key="3">
    <source>
        <dbReference type="RefSeq" id="XP_018494505.1"/>
    </source>
</evidence>
<dbReference type="InterPro" id="IPR043502">
    <property type="entry name" value="DNA/RNA_pol_sf"/>
</dbReference>
<accession>A0AAJ7P9F9</accession>
<dbReference type="Pfam" id="PF14529">
    <property type="entry name" value="Exo_endo_phos_2"/>
    <property type="match status" value="1"/>
</dbReference>
<dbReference type="RefSeq" id="XP_018494505.1">
    <property type="nucleotide sequence ID" value="XM_018638989.1"/>
</dbReference>
<organism evidence="2 3">
    <name type="scientific">Galendromus occidentalis</name>
    <name type="common">western predatory mite</name>
    <dbReference type="NCBI Taxonomy" id="34638"/>
    <lineage>
        <taxon>Eukaryota</taxon>
        <taxon>Metazoa</taxon>
        <taxon>Ecdysozoa</taxon>
        <taxon>Arthropoda</taxon>
        <taxon>Chelicerata</taxon>
        <taxon>Arachnida</taxon>
        <taxon>Acari</taxon>
        <taxon>Parasitiformes</taxon>
        <taxon>Mesostigmata</taxon>
        <taxon>Gamasina</taxon>
        <taxon>Phytoseioidea</taxon>
        <taxon>Phytoseiidae</taxon>
        <taxon>Typhlodrominae</taxon>
        <taxon>Galendromus</taxon>
    </lineage>
</organism>
<proteinExistence type="predicted"/>
<dbReference type="GeneID" id="108864068"/>
<feature type="domain" description="Reverse transcriptase" evidence="1">
    <location>
        <begin position="393"/>
        <end position="659"/>
    </location>
</feature>
<dbReference type="SUPFAM" id="SSF56219">
    <property type="entry name" value="DNase I-like"/>
    <property type="match status" value="1"/>
</dbReference>
<dbReference type="GO" id="GO:0003824">
    <property type="term" value="F:catalytic activity"/>
    <property type="evidence" value="ECO:0007669"/>
    <property type="project" value="InterPro"/>
</dbReference>
<dbReference type="Gene3D" id="3.60.10.10">
    <property type="entry name" value="Endonuclease/exonuclease/phosphatase"/>
    <property type="match status" value="1"/>
</dbReference>
<dbReference type="InterPro" id="IPR043128">
    <property type="entry name" value="Rev_trsase/Diguanyl_cyclase"/>
</dbReference>
<evidence type="ECO:0000313" key="2">
    <source>
        <dbReference type="Proteomes" id="UP000694867"/>
    </source>
</evidence>
<gene>
    <name evidence="3" type="primary">LOC108864068</name>
</gene>
<dbReference type="KEGG" id="goe:108864068"/>
<dbReference type="InterPro" id="IPR000477">
    <property type="entry name" value="RT_dom"/>
</dbReference>
<dbReference type="InterPro" id="IPR036691">
    <property type="entry name" value="Endo/exonu/phosph_ase_sf"/>
</dbReference>
<dbReference type="SUPFAM" id="SSF56672">
    <property type="entry name" value="DNA/RNA polymerases"/>
    <property type="match status" value="1"/>
</dbReference>
<dbReference type="Gene3D" id="3.30.70.270">
    <property type="match status" value="1"/>
</dbReference>
<dbReference type="Pfam" id="PF00078">
    <property type="entry name" value="RVT_1"/>
    <property type="match status" value="1"/>
</dbReference>
<dbReference type="PROSITE" id="PS50878">
    <property type="entry name" value="RT_POL"/>
    <property type="match status" value="1"/>
</dbReference>
<dbReference type="GO" id="GO:0071897">
    <property type="term" value="P:DNA biosynthetic process"/>
    <property type="evidence" value="ECO:0007669"/>
    <property type="project" value="UniProtKB-ARBA"/>
</dbReference>
<dbReference type="InterPro" id="IPR005135">
    <property type="entry name" value="Endo/exonuclease/phosphatase"/>
</dbReference>
<sequence>MSAYNSFATVNPGAGRPSGGISIYIRYGGPKMKIVHSDECSLLLSCNNFSMGAFYLQPNCSIEEVLSIVGDRMAKLDFTKLVIVGGDFNCRIDSPSTTNRGSILLEFMESLGLLCQNRAEEQTYICFNGGSTRDLVFTNGIARNIKVEDLEVRKHLPMKLRIPLKGFKSPPQMRTLSRKIRKRKLGAVGRASVPISSDSDLNEIEATITAKVMSCCDSRKQWKRTAQRWFNSTCYRSRREVLALLRESRSDPAARTRYCQARRQYHSVPISMKKNFELEEERKLLLEVQQRPYLYLKRRRKGLEPLLQPEEVKCHFDRLLWNEDASDRPSVLSQLPLTAEQHIINQLFTEVEISHVLCSLPSRKSAGPSGCYYEHWRQTEKVILRDLRILFNKILDQGRLPSTWHRARLSLLFKGGVHDNRSDLNLYRGIASEETLKKVFCKLLISRMEPLLDESLPCEQFGFRRGVGTLDAIHYFLSEVERTVSAHGKIYAVFIDCTKAFDKASRALMLQSFADVGVGGQALKIIDSFFGEDHLEIQLQHEKVHVSQNDGTPQGNPLSCLAFILLIRNLVDFIRSEPKAFVALYADDIVIAHPNLNGLRSVLPRISTLLRARGLEINRNKTKVVKFGRSARLGKDDHLKLEGQPLEFVKTFKYLGVRFHYSVSNFHAHVEERVCQALTASYDDIKKLNRLSLDSAIILFKMKLMPVISYGLTRIWKYLTVKDLKKLEQCFTLYMKRALCLNRAARSRYVYVLSGAPLMIDVMRQRIRGDQTAAFSCMLQEWSKKVNDALTEVSREDIFKKPELWAGSGLDDRHKFTRYLVHGYHHRICTNSEFHDADENVCTCRYCGLLCGKYHATRCLAGKVSLHGLSRM</sequence>